<dbReference type="PANTHER" id="PTHR30483">
    <property type="entry name" value="LEUCINE-SPECIFIC-BINDING PROTEIN"/>
    <property type="match status" value="1"/>
</dbReference>
<gene>
    <name evidence="5" type="ORF">ACFOPH_22935</name>
</gene>
<feature type="chain" id="PRO_5045495154" evidence="3">
    <location>
        <begin position="31"/>
        <end position="403"/>
    </location>
</feature>
<dbReference type="EMBL" id="JBHRVV010000001">
    <property type="protein sequence ID" value="MFC3461066.1"/>
    <property type="molecule type" value="Genomic_DNA"/>
</dbReference>
<comment type="similarity">
    <text evidence="1">Belongs to the leucine-binding protein family.</text>
</comment>
<dbReference type="RefSeq" id="WP_312548371.1">
    <property type="nucleotide sequence ID" value="NZ_JBHRVV010000001.1"/>
</dbReference>
<evidence type="ECO:0000313" key="6">
    <source>
        <dbReference type="Proteomes" id="UP001595665"/>
    </source>
</evidence>
<sequence length="403" mass="43881">MPTPIASRLNKAFAGLVTSIMLFASQAACAAGPAPAPVRVGLDAEFGLDNSTSAQAVELGLRSAIGEINRAGGVLGGRPVELVTKDHRSMPARGIRNLEEFARMPDLVAVFGGRFSPVIIEQLPTLKATKTLFLATWSSADMIVDNGMHPNYVYRLSLRDSLAMPKLLDTARKRGLHRVGLLLTNTSWGRSNLAAAEKFTATNKDIRIVQTAWYNWRDQTLVARYQALRNAGAQAIVLVANDDEAAVLVREVAALPQAERLPILSHWGVTGGEFTRQAGPALHQVDFSVIQTFSFFQADKQRLARFMAAAAAVSPIRRIEDIEGPVGVAHAYDLMHILAKAIDLAGSTDRKAVRDALEKVREYRGLIKTYAPPFTPTRHEALSARELLIARYRKDGVLVPSAD</sequence>
<evidence type="ECO:0000313" key="5">
    <source>
        <dbReference type="EMBL" id="MFC3461066.1"/>
    </source>
</evidence>
<dbReference type="SUPFAM" id="SSF53822">
    <property type="entry name" value="Periplasmic binding protein-like I"/>
    <property type="match status" value="1"/>
</dbReference>
<evidence type="ECO:0000256" key="2">
    <source>
        <dbReference type="ARBA" id="ARBA00022729"/>
    </source>
</evidence>
<comment type="caution">
    <text evidence="5">The sequence shown here is derived from an EMBL/GenBank/DDBJ whole genome shotgun (WGS) entry which is preliminary data.</text>
</comment>
<evidence type="ECO:0000256" key="3">
    <source>
        <dbReference type="SAM" id="SignalP"/>
    </source>
</evidence>
<proteinExistence type="inferred from homology"/>
<dbReference type="Proteomes" id="UP001595665">
    <property type="component" value="Unassembled WGS sequence"/>
</dbReference>
<dbReference type="InterPro" id="IPR051010">
    <property type="entry name" value="BCAA_transport"/>
</dbReference>
<dbReference type="Pfam" id="PF13458">
    <property type="entry name" value="Peripla_BP_6"/>
    <property type="match status" value="1"/>
</dbReference>
<dbReference type="CDD" id="cd19979">
    <property type="entry name" value="PBP1_ABC_ligand_binding-like"/>
    <property type="match status" value="1"/>
</dbReference>
<keyword evidence="6" id="KW-1185">Reference proteome</keyword>
<evidence type="ECO:0000259" key="4">
    <source>
        <dbReference type="Pfam" id="PF13458"/>
    </source>
</evidence>
<dbReference type="PANTHER" id="PTHR30483:SF6">
    <property type="entry name" value="PERIPLASMIC BINDING PROTEIN OF ABC TRANSPORTER FOR NATURAL AMINO ACIDS"/>
    <property type="match status" value="1"/>
</dbReference>
<reference evidence="6" key="1">
    <citation type="journal article" date="2019" name="Int. J. Syst. Evol. Microbiol.">
        <title>The Global Catalogue of Microorganisms (GCM) 10K type strain sequencing project: providing services to taxonomists for standard genome sequencing and annotation.</title>
        <authorList>
            <consortium name="The Broad Institute Genomics Platform"/>
            <consortium name="The Broad Institute Genome Sequencing Center for Infectious Disease"/>
            <person name="Wu L."/>
            <person name="Ma J."/>
        </authorList>
    </citation>
    <scope>NUCLEOTIDE SEQUENCE [LARGE SCALE GENOMIC DNA]</scope>
    <source>
        <strain evidence="6">CCM 7480</strain>
    </source>
</reference>
<dbReference type="Gene3D" id="3.40.50.2300">
    <property type="match status" value="2"/>
</dbReference>
<feature type="domain" description="Leucine-binding protein" evidence="4">
    <location>
        <begin position="50"/>
        <end position="369"/>
    </location>
</feature>
<evidence type="ECO:0000256" key="1">
    <source>
        <dbReference type="ARBA" id="ARBA00010062"/>
    </source>
</evidence>
<accession>A0ABV7PP85</accession>
<dbReference type="InterPro" id="IPR028081">
    <property type="entry name" value="Leu-bd"/>
</dbReference>
<name>A0ABV7PP85_9BURK</name>
<protein>
    <submittedName>
        <fullName evidence="5">ABC transporter substrate-binding protein</fullName>
    </submittedName>
</protein>
<feature type="signal peptide" evidence="3">
    <location>
        <begin position="1"/>
        <end position="30"/>
    </location>
</feature>
<keyword evidence="2 3" id="KW-0732">Signal</keyword>
<organism evidence="5 6">
    <name type="scientific">Massilia haematophila</name>
    <dbReference type="NCBI Taxonomy" id="457923"/>
    <lineage>
        <taxon>Bacteria</taxon>
        <taxon>Pseudomonadati</taxon>
        <taxon>Pseudomonadota</taxon>
        <taxon>Betaproteobacteria</taxon>
        <taxon>Burkholderiales</taxon>
        <taxon>Oxalobacteraceae</taxon>
        <taxon>Telluria group</taxon>
        <taxon>Massilia</taxon>
    </lineage>
</organism>
<dbReference type="InterPro" id="IPR028082">
    <property type="entry name" value="Peripla_BP_I"/>
</dbReference>